<accession>A0AAJ5ZKV3</accession>
<feature type="transmembrane region" description="Helical" evidence="6">
    <location>
        <begin position="73"/>
        <end position="89"/>
    </location>
</feature>
<evidence type="ECO:0000256" key="3">
    <source>
        <dbReference type="ARBA" id="ARBA00022692"/>
    </source>
</evidence>
<evidence type="ECO:0000256" key="6">
    <source>
        <dbReference type="SAM" id="Phobius"/>
    </source>
</evidence>
<reference evidence="8" key="2">
    <citation type="journal article" date="2023" name="Nat. Commun.">
        <title>Cultivation of marine bacteria of the SAR202 clade.</title>
        <authorList>
            <person name="Lim Y."/>
            <person name="Seo J.H."/>
            <person name="Giovannoni S.J."/>
            <person name="Kang I."/>
            <person name="Cho J.C."/>
        </authorList>
    </citation>
    <scope>NUCLEOTIDE SEQUENCE</scope>
    <source>
        <strain evidence="8">JH1073</strain>
    </source>
</reference>
<dbReference type="Pfam" id="PF03706">
    <property type="entry name" value="LPG_synthase_TM"/>
    <property type="match status" value="1"/>
</dbReference>
<dbReference type="Proteomes" id="UP001219901">
    <property type="component" value="Chromosome"/>
</dbReference>
<sequence length="357" mass="38748">MSEPSSNQTHNPDHHDDSGMPSAATLRQRVLSLPTLVAILVGAVLLAFALWRIFDFEWDEVWTNIKNVHPGKYLLAIVLYYLSFWFRGLRWRLIAQTAEIGGDKGKNVPGTLALSGIILMGWFANSVAFLRLGDAYRGWALARESKSDLPSSLGTVLAERVQDMAAVLILVLTAAIWLTIEGDSKVPGWVVFAAFALVGALVLGLFVMRVAGEQISRRLPGRFEAAFVNFQKGTLSSFSGKDLPPQLLLGIIGWLLEIARFYFVADAMGMDISFGIVMFAALANAMLTTIPTPGGFGFVEGGLTGLLILFGRSDNEAISLVAVDRTISWLSVVLFGGILFVVWHAVKAKKSTSSSPS</sequence>
<evidence type="ECO:0000256" key="1">
    <source>
        <dbReference type="ARBA" id="ARBA00004651"/>
    </source>
</evidence>
<name>A0AAJ5ZKV3_9CHLR</name>
<comment type="subcellular location">
    <subcellularLocation>
        <location evidence="1">Cell membrane</location>
        <topology evidence="1">Multi-pass membrane protein</topology>
    </subcellularLocation>
</comment>
<keyword evidence="3 6" id="KW-0812">Transmembrane</keyword>
<keyword evidence="9" id="KW-1185">Reference proteome</keyword>
<feature type="transmembrane region" description="Helical" evidence="6">
    <location>
        <begin position="189"/>
        <end position="211"/>
    </location>
</feature>
<dbReference type="EMBL" id="WMBE01000004">
    <property type="protein sequence ID" value="MDG0867822.1"/>
    <property type="molecule type" value="Genomic_DNA"/>
</dbReference>
<evidence type="ECO:0000256" key="2">
    <source>
        <dbReference type="ARBA" id="ARBA00022475"/>
    </source>
</evidence>
<feature type="transmembrane region" description="Helical" evidence="6">
    <location>
        <begin position="30"/>
        <end position="53"/>
    </location>
</feature>
<dbReference type="EMBL" id="CP046147">
    <property type="protein sequence ID" value="WFG40561.1"/>
    <property type="molecule type" value="Genomic_DNA"/>
</dbReference>
<dbReference type="AlphaFoldDB" id="A0AAJ5ZKV3"/>
<feature type="transmembrane region" description="Helical" evidence="6">
    <location>
        <begin position="161"/>
        <end position="180"/>
    </location>
</feature>
<keyword evidence="5 6" id="KW-0472">Membrane</keyword>
<organism evidence="8 9">
    <name type="scientific">Candidatus Lucifugimonas marina</name>
    <dbReference type="NCBI Taxonomy" id="3038979"/>
    <lineage>
        <taxon>Bacteria</taxon>
        <taxon>Bacillati</taxon>
        <taxon>Chloroflexota</taxon>
        <taxon>Dehalococcoidia</taxon>
        <taxon>SAR202 cluster</taxon>
        <taxon>Candidatus Lucifugimonadales</taxon>
        <taxon>Candidatus Lucifugimonadaceae</taxon>
        <taxon>Candidatus Lucifugimonas</taxon>
    </lineage>
</organism>
<evidence type="ECO:0000313" key="8">
    <source>
        <dbReference type="EMBL" id="WFG40561.1"/>
    </source>
</evidence>
<dbReference type="InterPro" id="IPR022791">
    <property type="entry name" value="L-PG_synthase/AglD"/>
</dbReference>
<evidence type="ECO:0000313" key="7">
    <source>
        <dbReference type="EMBL" id="MDG0867822.1"/>
    </source>
</evidence>
<reference evidence="9" key="3">
    <citation type="submission" date="2023-06" db="EMBL/GenBank/DDBJ databases">
        <title>Pangenomics reveal diversification of enzyme families and niche specialization in globally abundant SAR202 bacteria.</title>
        <authorList>
            <person name="Saw J.H.W."/>
        </authorList>
    </citation>
    <scope>NUCLEOTIDE SEQUENCE [LARGE SCALE GENOMIC DNA]</scope>
    <source>
        <strain evidence="9">JH1073</strain>
    </source>
</reference>
<reference evidence="9 10" key="1">
    <citation type="submission" date="2019-11" db="EMBL/GenBank/DDBJ databases">
        <authorList>
            <person name="Cho J.-C."/>
        </authorList>
    </citation>
    <scope>NUCLEOTIDE SEQUENCE [LARGE SCALE GENOMIC DNA]</scope>
    <source>
        <strain evidence="8 9">JH1073</strain>
        <strain evidence="7 10">JH702</strain>
    </source>
</reference>
<evidence type="ECO:0000313" key="9">
    <source>
        <dbReference type="Proteomes" id="UP001219901"/>
    </source>
</evidence>
<dbReference type="Proteomes" id="UP001321249">
    <property type="component" value="Unassembled WGS sequence"/>
</dbReference>
<feature type="transmembrane region" description="Helical" evidence="6">
    <location>
        <begin position="110"/>
        <end position="130"/>
    </location>
</feature>
<feature type="transmembrane region" description="Helical" evidence="6">
    <location>
        <begin position="247"/>
        <end position="265"/>
    </location>
</feature>
<proteinExistence type="predicted"/>
<dbReference type="NCBIfam" id="TIGR00374">
    <property type="entry name" value="flippase-like domain"/>
    <property type="match status" value="1"/>
</dbReference>
<keyword evidence="2" id="KW-1003">Cell membrane</keyword>
<feature type="transmembrane region" description="Helical" evidence="6">
    <location>
        <begin position="272"/>
        <end position="290"/>
    </location>
</feature>
<dbReference type="PANTHER" id="PTHR39087:SF2">
    <property type="entry name" value="UPF0104 MEMBRANE PROTEIN MJ1595"/>
    <property type="match status" value="1"/>
</dbReference>
<dbReference type="GO" id="GO:0005886">
    <property type="term" value="C:plasma membrane"/>
    <property type="evidence" value="ECO:0007669"/>
    <property type="project" value="UniProtKB-SubCell"/>
</dbReference>
<keyword evidence="4 6" id="KW-1133">Transmembrane helix</keyword>
<dbReference type="RefSeq" id="WP_342826780.1">
    <property type="nucleotide sequence ID" value="NZ_CP046146.1"/>
</dbReference>
<evidence type="ECO:0000256" key="5">
    <source>
        <dbReference type="ARBA" id="ARBA00023136"/>
    </source>
</evidence>
<dbReference type="PANTHER" id="PTHR39087">
    <property type="entry name" value="UPF0104 MEMBRANE PROTEIN MJ1595"/>
    <property type="match status" value="1"/>
</dbReference>
<gene>
    <name evidence="7" type="ORF">GKO46_12175</name>
    <name evidence="8" type="ORF">GKO48_13430</name>
</gene>
<protein>
    <submittedName>
        <fullName evidence="8">Flippase-like domain-containing protein</fullName>
    </submittedName>
</protein>
<feature type="transmembrane region" description="Helical" evidence="6">
    <location>
        <begin position="327"/>
        <end position="346"/>
    </location>
</feature>
<evidence type="ECO:0000313" key="10">
    <source>
        <dbReference type="Proteomes" id="UP001321249"/>
    </source>
</evidence>
<evidence type="ECO:0000256" key="4">
    <source>
        <dbReference type="ARBA" id="ARBA00022989"/>
    </source>
</evidence>